<keyword evidence="1" id="KW-0067">ATP-binding</keyword>
<dbReference type="EC" id="5.6.2.3" evidence="1"/>
<keyword evidence="5" id="KW-1185">Reference proteome</keyword>
<dbReference type="GO" id="GO:0000723">
    <property type="term" value="P:telomere maintenance"/>
    <property type="evidence" value="ECO:0007669"/>
    <property type="project" value="InterPro"/>
</dbReference>
<feature type="domain" description="DNA helicase Pif1-like DEAD-box helicase" evidence="2">
    <location>
        <begin position="195"/>
        <end position="398"/>
    </location>
</feature>
<evidence type="ECO:0000256" key="1">
    <source>
        <dbReference type="RuleBase" id="RU363044"/>
    </source>
</evidence>
<evidence type="ECO:0000313" key="4">
    <source>
        <dbReference type="EMBL" id="POS82226.1"/>
    </source>
</evidence>
<gene>
    <name evidence="4" type="ORF">EPUL_006441</name>
</gene>
<keyword evidence="1" id="KW-0547">Nucleotide-binding</keyword>
<keyword evidence="1" id="KW-0227">DNA damage</keyword>
<dbReference type="InterPro" id="IPR049163">
    <property type="entry name" value="Pif1-like_2B_dom"/>
</dbReference>
<dbReference type="Proteomes" id="UP000237438">
    <property type="component" value="Unassembled WGS sequence"/>
</dbReference>
<dbReference type="GO" id="GO:0043139">
    <property type="term" value="F:5'-3' DNA helicase activity"/>
    <property type="evidence" value="ECO:0007669"/>
    <property type="project" value="UniProtKB-EC"/>
</dbReference>
<dbReference type="InterPro" id="IPR027417">
    <property type="entry name" value="P-loop_NTPase"/>
</dbReference>
<evidence type="ECO:0000259" key="3">
    <source>
        <dbReference type="Pfam" id="PF21530"/>
    </source>
</evidence>
<proteinExistence type="inferred from homology"/>
<dbReference type="PANTHER" id="PTHR10492">
    <property type="match status" value="1"/>
</dbReference>
<evidence type="ECO:0000259" key="2">
    <source>
        <dbReference type="Pfam" id="PF05970"/>
    </source>
</evidence>
<organism evidence="4 5">
    <name type="scientific">Erysiphe pulchra</name>
    <dbReference type="NCBI Taxonomy" id="225359"/>
    <lineage>
        <taxon>Eukaryota</taxon>
        <taxon>Fungi</taxon>
        <taxon>Dikarya</taxon>
        <taxon>Ascomycota</taxon>
        <taxon>Pezizomycotina</taxon>
        <taxon>Leotiomycetes</taxon>
        <taxon>Erysiphales</taxon>
        <taxon>Erysiphaceae</taxon>
        <taxon>Erysiphe</taxon>
    </lineage>
</organism>
<comment type="cofactor">
    <cofactor evidence="1">
        <name>Mg(2+)</name>
        <dbReference type="ChEBI" id="CHEBI:18420"/>
    </cofactor>
</comment>
<dbReference type="CDD" id="cd18809">
    <property type="entry name" value="SF1_C_RecD"/>
    <property type="match status" value="1"/>
</dbReference>
<comment type="similarity">
    <text evidence="1">Belongs to the helicase family.</text>
</comment>
<keyword evidence="1" id="KW-0233">DNA recombination</keyword>
<dbReference type="OrthoDB" id="4360910at2759"/>
<dbReference type="EMBL" id="PEDP01003587">
    <property type="protein sequence ID" value="POS82226.1"/>
    <property type="molecule type" value="Genomic_DNA"/>
</dbReference>
<keyword evidence="1" id="KW-0378">Hydrolase</keyword>
<name>A0A2S4PJJ7_9PEZI</name>
<keyword evidence="1" id="KW-0234">DNA repair</keyword>
<dbReference type="GO" id="GO:0006310">
    <property type="term" value="P:DNA recombination"/>
    <property type="evidence" value="ECO:0007669"/>
    <property type="project" value="UniProtKB-KW"/>
</dbReference>
<dbReference type="InterPro" id="IPR010285">
    <property type="entry name" value="DNA_helicase_pif1-like_DEAD"/>
</dbReference>
<evidence type="ECO:0000313" key="5">
    <source>
        <dbReference type="Proteomes" id="UP000237438"/>
    </source>
</evidence>
<feature type="non-terminal residue" evidence="4">
    <location>
        <position position="655"/>
    </location>
</feature>
<dbReference type="AlphaFoldDB" id="A0A2S4PJJ7"/>
<accession>A0A2S4PJJ7</accession>
<dbReference type="Pfam" id="PF05970">
    <property type="entry name" value="PIF1"/>
    <property type="match status" value="1"/>
</dbReference>
<dbReference type="PANTHER" id="PTHR10492:SF57">
    <property type="entry name" value="ATP-DEPENDENT DNA HELICASE"/>
    <property type="match status" value="1"/>
</dbReference>
<dbReference type="GO" id="GO:0005524">
    <property type="term" value="F:ATP binding"/>
    <property type="evidence" value="ECO:0007669"/>
    <property type="project" value="UniProtKB-KW"/>
</dbReference>
<dbReference type="Gene3D" id="3.40.50.300">
    <property type="entry name" value="P-loop containing nucleotide triphosphate hydrolases"/>
    <property type="match status" value="2"/>
</dbReference>
<comment type="catalytic activity">
    <reaction evidence="1">
        <text>ATP + H2O = ADP + phosphate + H(+)</text>
        <dbReference type="Rhea" id="RHEA:13065"/>
        <dbReference type="ChEBI" id="CHEBI:15377"/>
        <dbReference type="ChEBI" id="CHEBI:15378"/>
        <dbReference type="ChEBI" id="CHEBI:30616"/>
        <dbReference type="ChEBI" id="CHEBI:43474"/>
        <dbReference type="ChEBI" id="CHEBI:456216"/>
        <dbReference type="EC" id="5.6.2.3"/>
    </reaction>
</comment>
<dbReference type="GO" id="GO:0006281">
    <property type="term" value="P:DNA repair"/>
    <property type="evidence" value="ECO:0007669"/>
    <property type="project" value="UniProtKB-KW"/>
</dbReference>
<keyword evidence="1" id="KW-0347">Helicase</keyword>
<sequence>MSIGRMPIAVPRQGEHFYLRTLLTVKRGARSYRDLYTVNGVYHQGPSAACQALGLTFDDSEWFSLFNEVKDTSSAPALRQTFAAALHLSALVNPQSLWDRFKSSFTDDCLWRIRNLGERLISPPTGWTEEKCRNDYGLWLLEENLRDLGLDWDTARLIGPEHNWVVRESNPLLVEALDFDPAIEATKHTTALSSLSPGQRAAYDTIVNAIDGSHKPNVFYLQGAAGTGKTFVYNTLCSRFKSEGKIVLCVASSGIAAVLLPNGRTAHSQFRIPLECKENDYCSIDGTSNLAKLLEQTSLIIWDEVTMQLKHHFSAVDRSLRDIKKCPDLLFGGVPVLLGGDFAQILPVVEGGNREQTLNACIRYWSNWSQVTPLFLTQNMRVVSGEANQRFADWLAKLSYDSNLIGQIEIPEWILSTNDRNTFKEFIYPRRELESGDTTIFHDRAILSSLNESVARFNNEIAQVRIVESHEYFACDLVQNDQSGQISDYAPDYLQNLEVKNLPDGKVKLYVGMPVMLLRNYYPKQGLCNGTRLIITRLFNFCVKARIISQDPRFNGKEHIISRITLTSSKNLPFTLTRKQLPLRPCYSMTINKSQGQTLKYVGVDLTNPVFTHGQFYVAMSRVTDVSHLIVLLPPGAKRTINIVYPEVLLRPTTT</sequence>
<dbReference type="Pfam" id="PF21530">
    <property type="entry name" value="Pif1_2B_dom"/>
    <property type="match status" value="1"/>
</dbReference>
<dbReference type="GO" id="GO:0016887">
    <property type="term" value="F:ATP hydrolysis activity"/>
    <property type="evidence" value="ECO:0007669"/>
    <property type="project" value="RHEA"/>
</dbReference>
<feature type="domain" description="DNA helicase Pif1-like 2B" evidence="3">
    <location>
        <begin position="492"/>
        <end position="538"/>
    </location>
</feature>
<protein>
    <recommendedName>
        <fullName evidence="1">ATP-dependent DNA helicase</fullName>
        <ecNumber evidence="1">5.6.2.3</ecNumber>
    </recommendedName>
</protein>
<reference evidence="4 5" key="1">
    <citation type="submission" date="2017-10" db="EMBL/GenBank/DDBJ databases">
        <title>Development of genomic resources for the powdery mildew, Erysiphe pulchra.</title>
        <authorList>
            <person name="Wadl P.A."/>
            <person name="Mack B.M."/>
            <person name="Moore G."/>
            <person name="Beltz S.B."/>
        </authorList>
    </citation>
    <scope>NUCLEOTIDE SEQUENCE [LARGE SCALE GENOMIC DNA]</scope>
    <source>
        <strain evidence="4">Cflorida</strain>
    </source>
</reference>
<comment type="caution">
    <text evidence="4">The sequence shown here is derived from an EMBL/GenBank/DDBJ whole genome shotgun (WGS) entry which is preliminary data.</text>
</comment>
<dbReference type="SUPFAM" id="SSF52540">
    <property type="entry name" value="P-loop containing nucleoside triphosphate hydrolases"/>
    <property type="match status" value="2"/>
</dbReference>